<evidence type="ECO:0000256" key="1">
    <source>
        <dbReference type="SAM" id="Phobius"/>
    </source>
</evidence>
<name>A0A1U7IYT0_9CYAN</name>
<dbReference type="AlphaFoldDB" id="A0A1U7IYT0"/>
<dbReference type="EMBL" id="MRCG01000026">
    <property type="protein sequence ID" value="OKH44066.1"/>
    <property type="molecule type" value="Genomic_DNA"/>
</dbReference>
<comment type="caution">
    <text evidence="2">The sequence shown here is derived from an EMBL/GenBank/DDBJ whole genome shotgun (WGS) entry which is preliminary data.</text>
</comment>
<keyword evidence="3" id="KW-1185">Reference proteome</keyword>
<keyword evidence="1" id="KW-0812">Transmembrane</keyword>
<reference evidence="2 3" key="1">
    <citation type="submission" date="2016-11" db="EMBL/GenBank/DDBJ databases">
        <title>Draft Genome Sequences of Nine Cyanobacterial Strains from Diverse Habitats.</title>
        <authorList>
            <person name="Zhu T."/>
            <person name="Hou S."/>
            <person name="Lu X."/>
            <person name="Hess W.R."/>
        </authorList>
    </citation>
    <scope>NUCLEOTIDE SEQUENCE [LARGE SCALE GENOMIC DNA]</scope>
    <source>
        <strain evidence="2 3">NIES-30</strain>
    </source>
</reference>
<dbReference type="Proteomes" id="UP000185557">
    <property type="component" value="Unassembled WGS sequence"/>
</dbReference>
<gene>
    <name evidence="2" type="ORF">NIES30_23325</name>
</gene>
<evidence type="ECO:0008006" key="4">
    <source>
        <dbReference type="Google" id="ProtNLM"/>
    </source>
</evidence>
<keyword evidence="1" id="KW-0472">Membrane</keyword>
<organism evidence="2 3">
    <name type="scientific">Phormidium tenue NIES-30</name>
    <dbReference type="NCBI Taxonomy" id="549789"/>
    <lineage>
        <taxon>Bacteria</taxon>
        <taxon>Bacillati</taxon>
        <taxon>Cyanobacteriota</taxon>
        <taxon>Cyanophyceae</taxon>
        <taxon>Oscillatoriophycideae</taxon>
        <taxon>Oscillatoriales</taxon>
        <taxon>Oscillatoriaceae</taxon>
        <taxon>Phormidium</taxon>
    </lineage>
</organism>
<proteinExistence type="predicted"/>
<keyword evidence="1" id="KW-1133">Transmembrane helix</keyword>
<protein>
    <recommendedName>
        <fullName evidence="4">Alpha/beta hydrolase</fullName>
    </recommendedName>
</protein>
<evidence type="ECO:0000313" key="2">
    <source>
        <dbReference type="EMBL" id="OKH44066.1"/>
    </source>
</evidence>
<accession>A0A1U7IYT0</accession>
<sequence length="336" mass="36429">MKSLLQTLIARSLGDTSKLLTALGIFFLIWGTISPISTLSWWLRDGNGLTDQRPDLPDGATTTEAGPQCYLVFLAGVGNVADVDLDPGEEAFLNQMAAAVPDCTVVRGVFPYSAVSDNVGSQPLFRWLWQLSDRPGQEDSLARLVLKIRNLWRLALSADDRYGQAYNRGAAANILERMAEAEAIALEADEPIQLVLAGTSGGTQVALGAAPYLHQWLPMEITVLSFGGVFDGQEGFEAVEQVYHFHGDHDWIDNLGTVLFPSRWGWTVGSPYNRALRAGKYEAIASGPHDHDGDRGYFGQDPVEGSGPEATTYLDLTLEQVQALPLWPGPTTDGAP</sequence>
<evidence type="ECO:0000313" key="3">
    <source>
        <dbReference type="Proteomes" id="UP000185557"/>
    </source>
</evidence>
<feature type="transmembrane region" description="Helical" evidence="1">
    <location>
        <begin position="20"/>
        <end position="43"/>
    </location>
</feature>
<dbReference type="STRING" id="549789.NIES30_23325"/>